<keyword evidence="6 7" id="KW-0687">Ribonucleoprotein</keyword>
<name>A0A7C2US16_9CREN</name>
<protein>
    <recommendedName>
        <fullName evidence="7">Large ribosomal subunit protein uL5</fullName>
    </recommendedName>
</protein>
<comment type="caution">
    <text evidence="11">The sequence shown here is derived from an EMBL/GenBank/DDBJ whole genome shotgun (WGS) entry which is preliminary data.</text>
</comment>
<evidence type="ECO:0000313" key="11">
    <source>
        <dbReference type="EMBL" id="HEU98076.1"/>
    </source>
</evidence>
<comment type="subunit">
    <text evidence="7">Part of the 50S ribosomal subunit; contacts the 5S rRNA and probably tRNA. Forms a bridge to the 30S subunit in the 70S ribosome.</text>
</comment>
<dbReference type="InterPro" id="IPR057266">
    <property type="entry name" value="Ribosomal_uL5_euk/arc-type"/>
</dbReference>
<evidence type="ECO:0000256" key="5">
    <source>
        <dbReference type="ARBA" id="ARBA00022980"/>
    </source>
</evidence>
<dbReference type="InterPro" id="IPR002132">
    <property type="entry name" value="Ribosomal_uL5"/>
</dbReference>
<reference evidence="11" key="1">
    <citation type="journal article" date="2020" name="mSystems">
        <title>Genome- and Community-Level Interaction Insights into Carbon Utilization and Element Cycling Functions of Hydrothermarchaeota in Hydrothermal Sediment.</title>
        <authorList>
            <person name="Zhou Z."/>
            <person name="Liu Y."/>
            <person name="Xu W."/>
            <person name="Pan J."/>
            <person name="Luo Z.H."/>
            <person name="Li M."/>
        </authorList>
    </citation>
    <scope>NUCLEOTIDE SEQUENCE [LARGE SCALE GENOMIC DNA]</scope>
    <source>
        <strain evidence="11">SpSt-1259</strain>
    </source>
</reference>
<evidence type="ECO:0000256" key="8">
    <source>
        <dbReference type="RuleBase" id="RU003930"/>
    </source>
</evidence>
<dbReference type="Pfam" id="PF00673">
    <property type="entry name" value="Ribosomal_L5_C"/>
    <property type="match status" value="1"/>
</dbReference>
<dbReference type="GO" id="GO:0003735">
    <property type="term" value="F:structural constituent of ribosome"/>
    <property type="evidence" value="ECO:0007669"/>
    <property type="project" value="InterPro"/>
</dbReference>
<evidence type="ECO:0000256" key="7">
    <source>
        <dbReference type="HAMAP-Rule" id="MF_01333"/>
    </source>
</evidence>
<dbReference type="InterPro" id="IPR022803">
    <property type="entry name" value="Ribosomal_uL5_dom_sf"/>
</dbReference>
<dbReference type="GO" id="GO:0006412">
    <property type="term" value="P:translation"/>
    <property type="evidence" value="ECO:0007669"/>
    <property type="project" value="UniProtKB-UniRule"/>
</dbReference>
<dbReference type="AlphaFoldDB" id="A0A7C2US16"/>
<comment type="function">
    <text evidence="7">This is 1 of the proteins that bind and probably mediate the attachment of the 5S RNA into the large ribosomal subunit, where it forms part of the central protuberance. In the 70S ribosome it contacts protein S13 of the 30S subunit (bridge B1b), connecting the 2 subunits; this bridge is implicated in subunit movement. May contact the P site tRNA; the 5S rRNA and some of its associated proteins might help stabilize positioning of ribosome-bound tRNAs.</text>
</comment>
<accession>A0A7C2US16</accession>
<dbReference type="InterPro" id="IPR031310">
    <property type="entry name" value="Ribosomal_uL5_N"/>
</dbReference>
<keyword evidence="2 7" id="KW-0820">tRNA-binding</keyword>
<gene>
    <name evidence="7" type="primary">rpl5</name>
    <name evidence="11" type="ORF">ENO36_04405</name>
</gene>
<dbReference type="Proteomes" id="UP000885664">
    <property type="component" value="Unassembled WGS sequence"/>
</dbReference>
<keyword evidence="4 7" id="KW-0694">RNA-binding</keyword>
<proteinExistence type="inferred from homology"/>
<organism evidence="11">
    <name type="scientific">Fervidicoccus fontis</name>
    <dbReference type="NCBI Taxonomy" id="683846"/>
    <lineage>
        <taxon>Archaea</taxon>
        <taxon>Thermoproteota</taxon>
        <taxon>Thermoprotei</taxon>
        <taxon>Fervidicoccales</taxon>
        <taxon>Fervidicoccaceae</taxon>
        <taxon>Fervidicoccus</taxon>
    </lineage>
</organism>
<dbReference type="PANTHER" id="PTHR11994">
    <property type="entry name" value="60S RIBOSOMAL PROTEIN L11-RELATED"/>
    <property type="match status" value="1"/>
</dbReference>
<dbReference type="SUPFAM" id="SSF55282">
    <property type="entry name" value="RL5-like"/>
    <property type="match status" value="1"/>
</dbReference>
<evidence type="ECO:0000256" key="6">
    <source>
        <dbReference type="ARBA" id="ARBA00023274"/>
    </source>
</evidence>
<sequence>MLRPRIAKVTVNVSLGQGGERLAKIAQVIAEITGQEPSYRKAKKTIRDFGIRRGENIAVAVTLRGEKAENFLRKALEAVGNKIKYSSFDDFGNVSFGIKEHISIPGVKYDPEIGVFGMDVCITIERPGYRVMRRKAKKAKRVPRRHRVNREEAVALLVSQYNVKIV</sequence>
<feature type="domain" description="Large ribosomal subunit protein uL5 C-terminal" evidence="10">
    <location>
        <begin position="57"/>
        <end position="135"/>
    </location>
</feature>
<dbReference type="HAMAP" id="MF_01333_A">
    <property type="entry name" value="Ribosomal_uL5_A"/>
    <property type="match status" value="1"/>
</dbReference>
<evidence type="ECO:0000259" key="10">
    <source>
        <dbReference type="Pfam" id="PF00673"/>
    </source>
</evidence>
<dbReference type="GO" id="GO:1990904">
    <property type="term" value="C:ribonucleoprotein complex"/>
    <property type="evidence" value="ECO:0007669"/>
    <property type="project" value="UniProtKB-KW"/>
</dbReference>
<evidence type="ECO:0000256" key="1">
    <source>
        <dbReference type="ARBA" id="ARBA00008553"/>
    </source>
</evidence>
<dbReference type="GO" id="GO:0005840">
    <property type="term" value="C:ribosome"/>
    <property type="evidence" value="ECO:0007669"/>
    <property type="project" value="UniProtKB-KW"/>
</dbReference>
<keyword evidence="3 7" id="KW-0699">rRNA-binding</keyword>
<dbReference type="GO" id="GO:0000049">
    <property type="term" value="F:tRNA binding"/>
    <property type="evidence" value="ECO:0007669"/>
    <property type="project" value="UniProtKB-UniRule"/>
</dbReference>
<dbReference type="InterPro" id="IPR031309">
    <property type="entry name" value="Ribosomal_uL5_C"/>
</dbReference>
<keyword evidence="5 7" id="KW-0689">Ribosomal protein</keyword>
<evidence type="ECO:0000259" key="9">
    <source>
        <dbReference type="Pfam" id="PF00281"/>
    </source>
</evidence>
<evidence type="ECO:0000256" key="4">
    <source>
        <dbReference type="ARBA" id="ARBA00022884"/>
    </source>
</evidence>
<dbReference type="PIRSF" id="PIRSF002161">
    <property type="entry name" value="Ribosomal_L5"/>
    <property type="match status" value="1"/>
</dbReference>
<comment type="similarity">
    <text evidence="1 7 8">Belongs to the universal ribosomal protein uL5 family.</text>
</comment>
<dbReference type="NCBIfam" id="NF003258">
    <property type="entry name" value="PRK04219.1"/>
    <property type="match status" value="1"/>
</dbReference>
<feature type="domain" description="Large ribosomal subunit protein uL5 N-terminal" evidence="9">
    <location>
        <begin position="1"/>
        <end position="52"/>
    </location>
</feature>
<dbReference type="GO" id="GO:0019843">
    <property type="term" value="F:rRNA binding"/>
    <property type="evidence" value="ECO:0007669"/>
    <property type="project" value="UniProtKB-UniRule"/>
</dbReference>
<evidence type="ECO:0000256" key="2">
    <source>
        <dbReference type="ARBA" id="ARBA00022555"/>
    </source>
</evidence>
<dbReference type="FunFam" id="3.30.1440.10:FF:000002">
    <property type="entry name" value="60S ribosomal protein L11"/>
    <property type="match status" value="1"/>
</dbReference>
<dbReference type="EMBL" id="DSFE01000094">
    <property type="protein sequence ID" value="HEU98076.1"/>
    <property type="molecule type" value="Genomic_DNA"/>
</dbReference>
<evidence type="ECO:0000256" key="3">
    <source>
        <dbReference type="ARBA" id="ARBA00022730"/>
    </source>
</evidence>
<dbReference type="Gene3D" id="3.30.1440.10">
    <property type="match status" value="1"/>
</dbReference>
<dbReference type="InterPro" id="IPR022804">
    <property type="entry name" value="Ribosomal_uL5_arc"/>
</dbReference>
<dbReference type="Pfam" id="PF00281">
    <property type="entry name" value="Ribosomal_L5"/>
    <property type="match status" value="1"/>
</dbReference>